<dbReference type="PANTHER" id="PTHR39069:SF8">
    <property type="entry name" value="FI17111P1"/>
    <property type="match status" value="1"/>
</dbReference>
<sequence>MKLKLSTSVIFILMVVTFTTTQENSTPTTFLLGIDCSHDRNCTFQNSYCDNEFYRCRCRDNYYPANNQSVCIQYAQTLLGHCERAIGCKLMNNTECRKNACKCRTGFENQDGKCTPTVFNCIDDCEKNRPGRICKMGECNCDENTAYFEWNDTLHWCALYANRLEIDTCFGREGCRYLPNSRCTSYHKCICKKSYTQKDNRCLADINGSCTETSYCNVNNSFCNNWQQCECKYGYFPSNDNKTCIKYEIDGPCDYYNRCDSLSHAECVNGKCKCIKGSWSIEGLCIHSKDIYENSSDSIGDSKSYPCGNCTCTSVSYKVPKSCDKITNECIEEHNMDIVKMKCSSLAESGFDCQDPNKCKKLS</sequence>
<dbReference type="PANTHER" id="PTHR39069">
    <property type="entry name" value="ECDYSONE-INDUCIBLE GENE E1, ISOFORM A"/>
    <property type="match status" value="1"/>
</dbReference>
<evidence type="ECO:0000313" key="3">
    <source>
        <dbReference type="Proteomes" id="UP000786811"/>
    </source>
</evidence>
<evidence type="ECO:0000313" key="2">
    <source>
        <dbReference type="EMBL" id="CAG5093468.1"/>
    </source>
</evidence>
<reference evidence="2" key="1">
    <citation type="submission" date="2021-04" db="EMBL/GenBank/DDBJ databases">
        <authorList>
            <person name="Chebbi M.A.C M."/>
        </authorList>
    </citation>
    <scope>NUCLEOTIDE SEQUENCE</scope>
</reference>
<proteinExistence type="predicted"/>
<feature type="chain" id="PRO_5035173670" evidence="1">
    <location>
        <begin position="22"/>
        <end position="363"/>
    </location>
</feature>
<dbReference type="OrthoDB" id="504708at2759"/>
<protein>
    <submittedName>
        <fullName evidence="2">Uncharacterized protein</fullName>
    </submittedName>
</protein>
<accession>A0A8J2HG94</accession>
<comment type="caution">
    <text evidence="2">The sequence shown here is derived from an EMBL/GenBank/DDBJ whole genome shotgun (WGS) entry which is preliminary data.</text>
</comment>
<feature type="signal peptide" evidence="1">
    <location>
        <begin position="1"/>
        <end position="21"/>
    </location>
</feature>
<evidence type="ECO:0000256" key="1">
    <source>
        <dbReference type="SAM" id="SignalP"/>
    </source>
</evidence>
<organism evidence="2 3">
    <name type="scientific">Cotesia congregata</name>
    <name type="common">Parasitoid wasp</name>
    <name type="synonym">Apanteles congregatus</name>
    <dbReference type="NCBI Taxonomy" id="51543"/>
    <lineage>
        <taxon>Eukaryota</taxon>
        <taxon>Metazoa</taxon>
        <taxon>Ecdysozoa</taxon>
        <taxon>Arthropoda</taxon>
        <taxon>Hexapoda</taxon>
        <taxon>Insecta</taxon>
        <taxon>Pterygota</taxon>
        <taxon>Neoptera</taxon>
        <taxon>Endopterygota</taxon>
        <taxon>Hymenoptera</taxon>
        <taxon>Apocrita</taxon>
        <taxon>Ichneumonoidea</taxon>
        <taxon>Braconidae</taxon>
        <taxon>Microgastrinae</taxon>
        <taxon>Cotesia</taxon>
    </lineage>
</organism>
<dbReference type="AlphaFoldDB" id="A0A8J2HG94"/>
<dbReference type="EMBL" id="CAJNRD030001120">
    <property type="protein sequence ID" value="CAG5093468.1"/>
    <property type="molecule type" value="Genomic_DNA"/>
</dbReference>
<gene>
    <name evidence="2" type="ORF">HICCMSTLAB_LOCUS6858</name>
</gene>
<name>A0A8J2HG94_COTCN</name>
<keyword evidence="3" id="KW-1185">Reference proteome</keyword>
<dbReference type="Proteomes" id="UP000786811">
    <property type="component" value="Unassembled WGS sequence"/>
</dbReference>
<keyword evidence="1" id="KW-0732">Signal</keyword>